<dbReference type="RefSeq" id="XP_025556351.1">
    <property type="nucleotide sequence ID" value="XM_025690290.1"/>
</dbReference>
<dbReference type="Proteomes" id="UP000248961">
    <property type="component" value="Unassembled WGS sequence"/>
</dbReference>
<reference evidence="1 2" key="1">
    <citation type="submission" date="2018-02" db="EMBL/GenBank/DDBJ databases">
        <title>The genomes of Aspergillus section Nigri reveals drivers in fungal speciation.</title>
        <authorList>
            <consortium name="DOE Joint Genome Institute"/>
            <person name="Vesth T.C."/>
            <person name="Nybo J."/>
            <person name="Theobald S."/>
            <person name="Brandl J."/>
            <person name="Frisvad J.C."/>
            <person name="Nielsen K.F."/>
            <person name="Lyhne E.K."/>
            <person name="Kogle M.E."/>
            <person name="Kuo A."/>
            <person name="Riley R."/>
            <person name="Clum A."/>
            <person name="Nolan M."/>
            <person name="Lipzen A."/>
            <person name="Salamov A."/>
            <person name="Henrissat B."/>
            <person name="Wiebenga A."/>
            <person name="De vries R.P."/>
            <person name="Grigoriev I.V."/>
            <person name="Mortensen U.H."/>
            <person name="Andersen M.R."/>
            <person name="Baker S.E."/>
        </authorList>
    </citation>
    <scope>NUCLEOTIDE SEQUENCE [LARGE SCALE GENOMIC DNA]</scope>
    <source>
        <strain evidence="1 2">CBS 101889</strain>
    </source>
</reference>
<accession>A0A395IAJ8</accession>
<sequence length="105" mass="11560">MRTGNRLCRSRLRGSAGSMFPWRCRLLQAASLSASARITSVLDFANGRMCVAPVVHFGERLNDRSGEAQHGMSRDLKQSISYPTFPPHNVASCPVRSTRKAAIEV</sequence>
<protein>
    <submittedName>
        <fullName evidence="1">Uncharacterized protein</fullName>
    </submittedName>
</protein>
<dbReference type="VEuPathDB" id="FungiDB:BO97DRAFT_1692"/>
<name>A0A395IAJ8_ASPHC</name>
<evidence type="ECO:0000313" key="2">
    <source>
        <dbReference type="Proteomes" id="UP000248961"/>
    </source>
</evidence>
<dbReference type="GeneID" id="37194579"/>
<proteinExistence type="predicted"/>
<organism evidence="1 2">
    <name type="scientific">Aspergillus homomorphus (strain CBS 101889)</name>
    <dbReference type="NCBI Taxonomy" id="1450537"/>
    <lineage>
        <taxon>Eukaryota</taxon>
        <taxon>Fungi</taxon>
        <taxon>Dikarya</taxon>
        <taxon>Ascomycota</taxon>
        <taxon>Pezizomycotina</taxon>
        <taxon>Eurotiomycetes</taxon>
        <taxon>Eurotiomycetidae</taxon>
        <taxon>Eurotiales</taxon>
        <taxon>Aspergillaceae</taxon>
        <taxon>Aspergillus</taxon>
        <taxon>Aspergillus subgen. Circumdati</taxon>
    </lineage>
</organism>
<dbReference type="AlphaFoldDB" id="A0A395IAJ8"/>
<keyword evidence="2" id="KW-1185">Reference proteome</keyword>
<dbReference type="EMBL" id="KZ824267">
    <property type="protein sequence ID" value="RAL17197.1"/>
    <property type="molecule type" value="Genomic_DNA"/>
</dbReference>
<evidence type="ECO:0000313" key="1">
    <source>
        <dbReference type="EMBL" id="RAL17197.1"/>
    </source>
</evidence>
<gene>
    <name evidence="1" type="ORF">BO97DRAFT_1692</name>
</gene>